<sequence length="81" mass="8509">MVSEGSVIDIDCPNGCESEVTVTATAPSETGMKPINLTCSACNARIERCEKCEDWTTPKSGHETVIGDANGVIDVLVCSDC</sequence>
<dbReference type="RefSeq" id="WP_138243813.1">
    <property type="nucleotide sequence ID" value="NZ_CP040330.1"/>
</dbReference>
<reference evidence="2" key="1">
    <citation type="submission" date="2019-05" db="EMBL/GenBank/DDBJ databases">
        <title>Genome sequence and methylation pattern of the halophilic Archaeon Natrinema versiforme BOL5-4.</title>
        <authorList>
            <person name="DasSarma P."/>
            <person name="Anton B.P."/>
            <person name="DasSarma S.L."/>
            <person name="Martinez F.L."/>
            <person name="Guzman D."/>
            <person name="Roberts R.J."/>
            <person name="DasSarma S."/>
        </authorList>
    </citation>
    <scope>NUCLEOTIDE SEQUENCE [LARGE SCALE GENOMIC DNA]</scope>
    <source>
        <strain evidence="2">BOL5-4</strain>
    </source>
</reference>
<evidence type="ECO:0000313" key="1">
    <source>
        <dbReference type="EMBL" id="QCS41300.1"/>
    </source>
</evidence>
<dbReference type="KEGG" id="nvr:FEJ81_02650"/>
<gene>
    <name evidence="1" type="ORF">FEJ81_02650</name>
</gene>
<dbReference type="GeneID" id="40264135"/>
<dbReference type="EMBL" id="CP040330">
    <property type="protein sequence ID" value="QCS41300.1"/>
    <property type="molecule type" value="Genomic_DNA"/>
</dbReference>
<protein>
    <submittedName>
        <fullName evidence="1">Uncharacterized protein</fullName>
    </submittedName>
</protein>
<organism evidence="1 2">
    <name type="scientific">Natrinema versiforme</name>
    <dbReference type="NCBI Taxonomy" id="88724"/>
    <lineage>
        <taxon>Archaea</taxon>
        <taxon>Methanobacteriati</taxon>
        <taxon>Methanobacteriota</taxon>
        <taxon>Stenosarchaea group</taxon>
        <taxon>Halobacteria</taxon>
        <taxon>Halobacteriales</taxon>
        <taxon>Natrialbaceae</taxon>
        <taxon>Natrinema</taxon>
    </lineage>
</organism>
<dbReference type="Proteomes" id="UP000302218">
    <property type="component" value="Chromosome"/>
</dbReference>
<name>A0A4V1FYE9_9EURY</name>
<evidence type="ECO:0000313" key="2">
    <source>
        <dbReference type="Proteomes" id="UP000302218"/>
    </source>
</evidence>
<dbReference type="AlphaFoldDB" id="A0A4V1FYE9"/>
<accession>A0A4V1FYE9</accession>
<proteinExistence type="predicted"/>